<reference evidence="1" key="1">
    <citation type="submission" date="2016-05" db="EMBL/GenBank/DDBJ databases">
        <authorList>
            <person name="Lavstsen T."/>
            <person name="Jespersen J.S."/>
        </authorList>
    </citation>
    <scope>NUCLEOTIDE SEQUENCE</scope>
    <source>
        <tissue evidence="1">Brain</tissue>
    </source>
</reference>
<protein>
    <submittedName>
        <fullName evidence="1">Brambleberry</fullName>
    </submittedName>
</protein>
<name>A0A1A7XRX0_9TELE</name>
<feature type="non-terminal residue" evidence="1">
    <location>
        <position position="1"/>
    </location>
</feature>
<dbReference type="EMBL" id="HADW01019194">
    <property type="protein sequence ID" value="SBP20594.1"/>
    <property type="molecule type" value="Transcribed_RNA"/>
</dbReference>
<organism evidence="1">
    <name type="scientific">Iconisemion striatum</name>
    <dbReference type="NCBI Taxonomy" id="60296"/>
    <lineage>
        <taxon>Eukaryota</taxon>
        <taxon>Metazoa</taxon>
        <taxon>Chordata</taxon>
        <taxon>Craniata</taxon>
        <taxon>Vertebrata</taxon>
        <taxon>Euteleostomi</taxon>
        <taxon>Actinopterygii</taxon>
        <taxon>Neopterygii</taxon>
        <taxon>Teleostei</taxon>
        <taxon>Neoteleostei</taxon>
        <taxon>Acanthomorphata</taxon>
        <taxon>Ovalentaria</taxon>
        <taxon>Atherinomorphae</taxon>
        <taxon>Cyprinodontiformes</taxon>
        <taxon>Nothobranchiidae</taxon>
        <taxon>Iconisemion</taxon>
    </lineage>
</organism>
<dbReference type="AlphaFoldDB" id="A0A1A7XRX0"/>
<reference evidence="1" key="2">
    <citation type="submission" date="2016-06" db="EMBL/GenBank/DDBJ databases">
        <title>The genome of a short-lived fish provides insights into sex chromosome evolution and the genetic control of aging.</title>
        <authorList>
            <person name="Reichwald K."/>
            <person name="Felder M."/>
            <person name="Petzold A."/>
            <person name="Koch P."/>
            <person name="Groth M."/>
            <person name="Platzer M."/>
        </authorList>
    </citation>
    <scope>NUCLEOTIDE SEQUENCE</scope>
    <source>
        <tissue evidence="1">Brain</tissue>
    </source>
</reference>
<sequence>NGERQQEQSSEVQDGHKAIINNLAVQDQDIYQKTDESMLEFLQYQDQAFQYYAEHMNNTLGLLLHYLGNMQTK</sequence>
<evidence type="ECO:0000313" key="1">
    <source>
        <dbReference type="EMBL" id="SBP20594.1"/>
    </source>
</evidence>
<feature type="non-terminal residue" evidence="1">
    <location>
        <position position="73"/>
    </location>
</feature>
<proteinExistence type="predicted"/>
<gene>
    <name evidence="1" type="primary">BMB</name>
</gene>
<accession>A0A1A7XRX0</accession>